<protein>
    <submittedName>
        <fullName evidence="1">Uncharacterized protein</fullName>
    </submittedName>
</protein>
<evidence type="ECO:0000313" key="2">
    <source>
        <dbReference type="Proteomes" id="UP000649753"/>
    </source>
</evidence>
<organism evidence="1 2">
    <name type="scientific">Plantactinospora soyae</name>
    <dbReference type="NCBI Taxonomy" id="1544732"/>
    <lineage>
        <taxon>Bacteria</taxon>
        <taxon>Bacillati</taxon>
        <taxon>Actinomycetota</taxon>
        <taxon>Actinomycetes</taxon>
        <taxon>Micromonosporales</taxon>
        <taxon>Micromonosporaceae</taxon>
        <taxon>Plantactinospora</taxon>
    </lineage>
</organism>
<name>A0A927M9H0_9ACTN</name>
<dbReference type="AlphaFoldDB" id="A0A927M9H0"/>
<keyword evidence="2" id="KW-1185">Reference proteome</keyword>
<comment type="caution">
    <text evidence="1">The sequence shown here is derived from an EMBL/GenBank/DDBJ whole genome shotgun (WGS) entry which is preliminary data.</text>
</comment>
<dbReference type="EMBL" id="JADBEB010000001">
    <property type="protein sequence ID" value="MBE1490638.1"/>
    <property type="molecule type" value="Genomic_DNA"/>
</dbReference>
<dbReference type="Proteomes" id="UP000649753">
    <property type="component" value="Unassembled WGS sequence"/>
</dbReference>
<sequence>MVPATPKSVLRPDEQEQLANLLRTMLTALGDVPPDARH</sequence>
<accession>A0A927M9H0</accession>
<gene>
    <name evidence="1" type="ORF">H4W31_006276</name>
</gene>
<proteinExistence type="predicted"/>
<reference evidence="1" key="1">
    <citation type="submission" date="2020-10" db="EMBL/GenBank/DDBJ databases">
        <title>Sequencing the genomes of 1000 actinobacteria strains.</title>
        <authorList>
            <person name="Klenk H.-P."/>
        </authorList>
    </citation>
    <scope>NUCLEOTIDE SEQUENCE</scope>
    <source>
        <strain evidence="1">DSM 46832</strain>
    </source>
</reference>
<evidence type="ECO:0000313" key="1">
    <source>
        <dbReference type="EMBL" id="MBE1490638.1"/>
    </source>
</evidence>